<organism evidence="4">
    <name type="scientific">bioreactor metagenome</name>
    <dbReference type="NCBI Taxonomy" id="1076179"/>
    <lineage>
        <taxon>unclassified sequences</taxon>
        <taxon>metagenomes</taxon>
        <taxon>ecological metagenomes</taxon>
    </lineage>
</organism>
<name>A0A645EFU9_9ZZZZ</name>
<evidence type="ECO:0000256" key="1">
    <source>
        <dbReference type="ARBA" id="ARBA00022448"/>
    </source>
</evidence>
<evidence type="ECO:0000256" key="2">
    <source>
        <dbReference type="ARBA" id="ARBA00022741"/>
    </source>
</evidence>
<dbReference type="InterPro" id="IPR051782">
    <property type="entry name" value="ABC_Transporter_VariousFunc"/>
</dbReference>
<dbReference type="EMBL" id="VSSQ01046660">
    <property type="protein sequence ID" value="MPN00627.1"/>
    <property type="molecule type" value="Genomic_DNA"/>
</dbReference>
<keyword evidence="1" id="KW-0813">Transport</keyword>
<dbReference type="PANTHER" id="PTHR42939:SF1">
    <property type="entry name" value="ABC TRANSPORTER ATP-BINDING PROTEIN ALBC-RELATED"/>
    <property type="match status" value="1"/>
</dbReference>
<evidence type="ECO:0000256" key="3">
    <source>
        <dbReference type="ARBA" id="ARBA00022840"/>
    </source>
</evidence>
<sequence length="164" mass="18731">MKRQASLILALACRPKYLLLDEAFDGLDPVMRLALKQLISDELISRQLTVIISSHNIRELEDICDEITLIQNGTINLSGDIAMIRNAYHKYQLAFYEPASAEMFHAIPYIDLELNSKFVVIIVKSEIDITALEALCPLIMEELPMSLEEIFVYEMKEHGYGRNI</sequence>
<dbReference type="PANTHER" id="PTHR42939">
    <property type="entry name" value="ABC TRANSPORTER ATP-BINDING PROTEIN ALBC-RELATED"/>
    <property type="match status" value="1"/>
</dbReference>
<dbReference type="SUPFAM" id="SSF52540">
    <property type="entry name" value="P-loop containing nucleoside triphosphate hydrolases"/>
    <property type="match status" value="1"/>
</dbReference>
<evidence type="ECO:0000313" key="4">
    <source>
        <dbReference type="EMBL" id="MPN00627.1"/>
    </source>
</evidence>
<dbReference type="GO" id="GO:0005524">
    <property type="term" value="F:ATP binding"/>
    <property type="evidence" value="ECO:0007669"/>
    <property type="project" value="UniProtKB-KW"/>
</dbReference>
<reference evidence="4" key="1">
    <citation type="submission" date="2019-08" db="EMBL/GenBank/DDBJ databases">
        <authorList>
            <person name="Kucharzyk K."/>
            <person name="Murdoch R.W."/>
            <person name="Higgins S."/>
            <person name="Loffler F."/>
        </authorList>
    </citation>
    <scope>NUCLEOTIDE SEQUENCE</scope>
</reference>
<dbReference type="AlphaFoldDB" id="A0A645EFU9"/>
<protein>
    <submittedName>
        <fullName evidence="4">ABC transporter ATP-binding protein YtrB</fullName>
    </submittedName>
</protein>
<keyword evidence="3 4" id="KW-0067">ATP-binding</keyword>
<dbReference type="InterPro" id="IPR027417">
    <property type="entry name" value="P-loop_NTPase"/>
</dbReference>
<dbReference type="Gene3D" id="3.40.50.300">
    <property type="entry name" value="P-loop containing nucleotide triphosphate hydrolases"/>
    <property type="match status" value="1"/>
</dbReference>
<gene>
    <name evidence="4" type="primary">ytrB_27</name>
    <name evidence="4" type="ORF">SDC9_147823</name>
</gene>
<accession>A0A645EFU9</accession>
<proteinExistence type="predicted"/>
<keyword evidence="2" id="KW-0547">Nucleotide-binding</keyword>
<comment type="caution">
    <text evidence="4">The sequence shown here is derived from an EMBL/GenBank/DDBJ whole genome shotgun (WGS) entry which is preliminary data.</text>
</comment>